<proteinExistence type="predicted"/>
<protein>
    <submittedName>
        <fullName evidence="1">Uncharacterized protein</fullName>
    </submittedName>
</protein>
<organism evidence="1 2">
    <name type="scientific">Pseudomonas frederiksbergensis</name>
    <dbReference type="NCBI Taxonomy" id="104087"/>
    <lineage>
        <taxon>Bacteria</taxon>
        <taxon>Pseudomonadati</taxon>
        <taxon>Pseudomonadota</taxon>
        <taxon>Gammaproteobacteria</taxon>
        <taxon>Pseudomonadales</taxon>
        <taxon>Pseudomonadaceae</taxon>
        <taxon>Pseudomonas</taxon>
    </lineage>
</organism>
<dbReference type="Proteomes" id="UP000182567">
    <property type="component" value="Chromosome"/>
</dbReference>
<gene>
    <name evidence="1" type="ORF">BLL42_12590</name>
</gene>
<dbReference type="AlphaFoldDB" id="A0A1J0EL01"/>
<name>A0A1J0EL01_9PSED</name>
<accession>A0A1J0EL01</accession>
<evidence type="ECO:0000313" key="1">
    <source>
        <dbReference type="EMBL" id="APC16528.1"/>
    </source>
</evidence>
<evidence type="ECO:0000313" key="2">
    <source>
        <dbReference type="Proteomes" id="UP000182567"/>
    </source>
</evidence>
<reference evidence="2" key="1">
    <citation type="submission" date="2016-10" db="EMBL/GenBank/DDBJ databases">
        <title>Pseudomonas frederiksbergensis ERGS4:02 complete genome.</title>
        <authorList>
            <person name="Kumar R."/>
            <person name="Acharya V."/>
            <person name="Singh D."/>
        </authorList>
    </citation>
    <scope>NUCLEOTIDE SEQUENCE [LARGE SCALE GENOMIC DNA]</scope>
    <source>
        <strain evidence="2">ERGS4:02</strain>
    </source>
</reference>
<dbReference type="EMBL" id="CP017886">
    <property type="protein sequence ID" value="APC16528.1"/>
    <property type="molecule type" value="Genomic_DNA"/>
</dbReference>
<sequence length="61" mass="6754">MIQGERRKTRDAIPWLMAFNGESKITKSPTQSGARVTAALFATPDKRVGNSTFRQLAEKTS</sequence>